<protein>
    <submittedName>
        <fullName evidence="2">Uncharacterized protein</fullName>
    </submittedName>
</protein>
<reference evidence="2 3" key="1">
    <citation type="journal article" date="2021" name="Nat. Commun.">
        <title>Genetic determinants of endophytism in the Arabidopsis root mycobiome.</title>
        <authorList>
            <person name="Mesny F."/>
            <person name="Miyauchi S."/>
            <person name="Thiergart T."/>
            <person name="Pickel B."/>
            <person name="Atanasova L."/>
            <person name="Karlsson M."/>
            <person name="Huettel B."/>
            <person name="Barry K.W."/>
            <person name="Haridas S."/>
            <person name="Chen C."/>
            <person name="Bauer D."/>
            <person name="Andreopoulos W."/>
            <person name="Pangilinan J."/>
            <person name="LaButti K."/>
            <person name="Riley R."/>
            <person name="Lipzen A."/>
            <person name="Clum A."/>
            <person name="Drula E."/>
            <person name="Henrissat B."/>
            <person name="Kohler A."/>
            <person name="Grigoriev I.V."/>
            <person name="Martin F.M."/>
            <person name="Hacquard S."/>
        </authorList>
    </citation>
    <scope>NUCLEOTIDE SEQUENCE [LARGE SCALE GENOMIC DNA]</scope>
    <source>
        <strain evidence="2 3">MPI-CAGE-CH-0241</strain>
    </source>
</reference>
<dbReference type="AlphaFoldDB" id="A0A9P9AUW8"/>
<dbReference type="EMBL" id="JAGPYM010000006">
    <property type="protein sequence ID" value="KAH6893281.1"/>
    <property type="molecule type" value="Genomic_DNA"/>
</dbReference>
<feature type="transmembrane region" description="Helical" evidence="1">
    <location>
        <begin position="58"/>
        <end position="84"/>
    </location>
</feature>
<keyword evidence="1" id="KW-0812">Transmembrane</keyword>
<name>A0A9P9AUW8_9HYPO</name>
<sequence length="169" mass="18636">MASGAFFNPRTLLMVTPLISSTVTVWYSWDQDFFLGLLTRRIEPAKANAILPSYITGMFYRGTAAVVGVVAVTFWSSLANIWLYRPVLQSHGSLRWYAWAAILSAGHIAWVPGVAWKLKAVMDDASEDEGTTNVGMMDRWLRVNLARMVTTDLSAWVCAVVAVTSTLSA</sequence>
<keyword evidence="1" id="KW-1133">Transmembrane helix</keyword>
<comment type="caution">
    <text evidence="2">The sequence shown here is derived from an EMBL/GenBank/DDBJ whole genome shotgun (WGS) entry which is preliminary data.</text>
</comment>
<evidence type="ECO:0000313" key="2">
    <source>
        <dbReference type="EMBL" id="KAH6893281.1"/>
    </source>
</evidence>
<dbReference type="OrthoDB" id="1523883at2759"/>
<proteinExistence type="predicted"/>
<keyword evidence="3" id="KW-1185">Reference proteome</keyword>
<evidence type="ECO:0000256" key="1">
    <source>
        <dbReference type="SAM" id="Phobius"/>
    </source>
</evidence>
<feature type="transmembrane region" description="Helical" evidence="1">
    <location>
        <begin position="96"/>
        <end position="116"/>
    </location>
</feature>
<accession>A0A9P9AUW8</accession>
<organism evidence="2 3">
    <name type="scientific">Thelonectria olida</name>
    <dbReference type="NCBI Taxonomy" id="1576542"/>
    <lineage>
        <taxon>Eukaryota</taxon>
        <taxon>Fungi</taxon>
        <taxon>Dikarya</taxon>
        <taxon>Ascomycota</taxon>
        <taxon>Pezizomycotina</taxon>
        <taxon>Sordariomycetes</taxon>
        <taxon>Hypocreomycetidae</taxon>
        <taxon>Hypocreales</taxon>
        <taxon>Nectriaceae</taxon>
        <taxon>Thelonectria</taxon>
    </lineage>
</organism>
<feature type="transmembrane region" description="Helical" evidence="1">
    <location>
        <begin position="12"/>
        <end position="29"/>
    </location>
</feature>
<gene>
    <name evidence="2" type="ORF">B0T10DRAFT_269547</name>
</gene>
<keyword evidence="1" id="KW-0472">Membrane</keyword>
<dbReference type="Proteomes" id="UP000777438">
    <property type="component" value="Unassembled WGS sequence"/>
</dbReference>
<evidence type="ECO:0000313" key="3">
    <source>
        <dbReference type="Proteomes" id="UP000777438"/>
    </source>
</evidence>